<dbReference type="RefSeq" id="WP_139756033.1">
    <property type="nucleotide sequence ID" value="NZ_CP039852.1"/>
</dbReference>
<evidence type="ECO:0000313" key="1">
    <source>
        <dbReference type="EMBL" id="QCZ93287.1"/>
    </source>
</evidence>
<evidence type="ECO:0000313" key="2">
    <source>
        <dbReference type="Proteomes" id="UP000304912"/>
    </source>
</evidence>
<proteinExistence type="predicted"/>
<name>A0A5B7YC17_9ALTE</name>
<dbReference type="Proteomes" id="UP000304912">
    <property type="component" value="Chromosome"/>
</dbReference>
<reference evidence="1 2" key="1">
    <citation type="submission" date="2019-04" db="EMBL/GenBank/DDBJ databases">
        <title>Salinimonas iocasae sp. nov., a halophilic bacterium isolated from the outer tube casing of tubeworms in Okinawa Trough.</title>
        <authorList>
            <person name="Zhang H."/>
            <person name="Wang H."/>
            <person name="Li C."/>
        </authorList>
    </citation>
    <scope>NUCLEOTIDE SEQUENCE [LARGE SCALE GENOMIC DNA]</scope>
    <source>
        <strain evidence="1 2">KX18D6</strain>
    </source>
</reference>
<sequence length="99" mass="11024">MDKNAYIAHCQQELLAVYTDNKAGNKDNVRMARLEGVIHAGQMLGVLDKASAAALIDNAHRRVFGYTREARDDKKARLDALKAGDADAFYETPAYVRLR</sequence>
<accession>A0A5B7YC17</accession>
<dbReference type="EMBL" id="CP039852">
    <property type="protein sequence ID" value="QCZ93287.1"/>
    <property type="molecule type" value="Genomic_DNA"/>
</dbReference>
<protein>
    <submittedName>
        <fullName evidence="1">Uncharacterized protein</fullName>
    </submittedName>
</protein>
<dbReference type="KEGG" id="salk:FBQ74_07220"/>
<dbReference type="OrthoDB" id="6888544at2"/>
<organism evidence="1 2">
    <name type="scientific">Salinimonas iocasae</name>
    <dbReference type="NCBI Taxonomy" id="2572577"/>
    <lineage>
        <taxon>Bacteria</taxon>
        <taxon>Pseudomonadati</taxon>
        <taxon>Pseudomonadota</taxon>
        <taxon>Gammaproteobacteria</taxon>
        <taxon>Alteromonadales</taxon>
        <taxon>Alteromonadaceae</taxon>
        <taxon>Alteromonas/Salinimonas group</taxon>
        <taxon>Salinimonas</taxon>
    </lineage>
</organism>
<dbReference type="AlphaFoldDB" id="A0A5B7YC17"/>
<gene>
    <name evidence="1" type="ORF">FBQ74_07220</name>
</gene>
<keyword evidence="2" id="KW-1185">Reference proteome</keyword>